<sequence>MLPSYQCSFCCLVAVSVSSNSIRYGISGRKVPIPCVICPHATAIAPIGVKVRMH</sequence>
<accession>A0A6G0RGI7</accession>
<organism evidence="1 2">
    <name type="scientific">Phytophthora fragariae</name>
    <dbReference type="NCBI Taxonomy" id="53985"/>
    <lineage>
        <taxon>Eukaryota</taxon>
        <taxon>Sar</taxon>
        <taxon>Stramenopiles</taxon>
        <taxon>Oomycota</taxon>
        <taxon>Peronosporomycetes</taxon>
        <taxon>Peronosporales</taxon>
        <taxon>Peronosporaceae</taxon>
        <taxon>Phytophthora</taxon>
    </lineage>
</organism>
<comment type="caution">
    <text evidence="1">The sequence shown here is derived from an EMBL/GenBank/DDBJ whole genome shotgun (WGS) entry which is preliminary data.</text>
</comment>
<protein>
    <submittedName>
        <fullName evidence="1">Uncharacterized protein</fullName>
    </submittedName>
</protein>
<name>A0A6G0RGI7_9STRA</name>
<evidence type="ECO:0000313" key="1">
    <source>
        <dbReference type="EMBL" id="KAE9332159.1"/>
    </source>
</evidence>
<dbReference type="Proteomes" id="UP000486351">
    <property type="component" value="Unassembled WGS sequence"/>
</dbReference>
<gene>
    <name evidence="1" type="ORF">PF008_g15072</name>
</gene>
<evidence type="ECO:0000313" key="2">
    <source>
        <dbReference type="Proteomes" id="UP000486351"/>
    </source>
</evidence>
<proteinExistence type="predicted"/>
<dbReference type="AlphaFoldDB" id="A0A6G0RGI7"/>
<dbReference type="EMBL" id="QXFY01000962">
    <property type="protein sequence ID" value="KAE9332159.1"/>
    <property type="molecule type" value="Genomic_DNA"/>
</dbReference>
<reference evidence="1 2" key="1">
    <citation type="submission" date="2018-09" db="EMBL/GenBank/DDBJ databases">
        <title>Genomic investigation of the strawberry pathogen Phytophthora fragariae indicates pathogenicity is determined by transcriptional variation in three key races.</title>
        <authorList>
            <person name="Adams T.M."/>
            <person name="Armitage A.D."/>
            <person name="Sobczyk M.K."/>
            <person name="Bates H.J."/>
            <person name="Dunwell J.M."/>
            <person name="Nellist C.F."/>
            <person name="Harrison R.J."/>
        </authorList>
    </citation>
    <scope>NUCLEOTIDE SEQUENCE [LARGE SCALE GENOMIC DNA]</scope>
    <source>
        <strain evidence="1 2">NOV-77</strain>
    </source>
</reference>